<proteinExistence type="predicted"/>
<feature type="chain" id="PRO_5040813158" description="Lipoprotein" evidence="1">
    <location>
        <begin position="31"/>
        <end position="258"/>
    </location>
</feature>
<feature type="signal peptide" evidence="1">
    <location>
        <begin position="1"/>
        <end position="30"/>
    </location>
</feature>
<accession>A0A9X2J382</accession>
<evidence type="ECO:0000256" key="1">
    <source>
        <dbReference type="SAM" id="SignalP"/>
    </source>
</evidence>
<reference evidence="2" key="1">
    <citation type="submission" date="2022-06" db="EMBL/GenBank/DDBJ databases">
        <title>Sphingomicrobium sedimins sp. nov., a marine bacterium isolated from tidal flat.</title>
        <authorList>
            <person name="Kim C.-H."/>
            <person name="Yoo Y."/>
            <person name="Kim J.-J."/>
        </authorList>
    </citation>
    <scope>NUCLEOTIDE SEQUENCE</scope>
    <source>
        <strain evidence="2">GRR-S6-50</strain>
    </source>
</reference>
<dbReference type="PROSITE" id="PS51257">
    <property type="entry name" value="PROKAR_LIPOPROTEIN"/>
    <property type="match status" value="1"/>
</dbReference>
<gene>
    <name evidence="2" type="ORF">NDO55_08205</name>
</gene>
<keyword evidence="3" id="KW-1185">Reference proteome</keyword>
<dbReference type="RefSeq" id="WP_252114183.1">
    <property type="nucleotide sequence ID" value="NZ_JAMSHT010000001.1"/>
</dbReference>
<comment type="caution">
    <text evidence="2">The sequence shown here is derived from an EMBL/GenBank/DDBJ whole genome shotgun (WGS) entry which is preliminary data.</text>
</comment>
<dbReference type="Proteomes" id="UP001155128">
    <property type="component" value="Unassembled WGS sequence"/>
</dbReference>
<dbReference type="AlphaFoldDB" id="A0A9X2J382"/>
<evidence type="ECO:0000313" key="3">
    <source>
        <dbReference type="Proteomes" id="UP001155128"/>
    </source>
</evidence>
<dbReference type="EMBL" id="JAMSHT010000001">
    <property type="protein sequence ID" value="MCM8557800.1"/>
    <property type="molecule type" value="Genomic_DNA"/>
</dbReference>
<evidence type="ECO:0000313" key="2">
    <source>
        <dbReference type="EMBL" id="MCM8557800.1"/>
    </source>
</evidence>
<keyword evidence="1" id="KW-0732">Signal</keyword>
<name>A0A9X2J382_9SPHN</name>
<protein>
    <recommendedName>
        <fullName evidence="4">Lipoprotein</fullName>
    </recommendedName>
</protein>
<evidence type="ECO:0008006" key="4">
    <source>
        <dbReference type="Google" id="ProtNLM"/>
    </source>
</evidence>
<organism evidence="2 3">
    <name type="scientific">Sphingomicrobium sediminis</name>
    <dbReference type="NCBI Taxonomy" id="2950949"/>
    <lineage>
        <taxon>Bacteria</taxon>
        <taxon>Pseudomonadati</taxon>
        <taxon>Pseudomonadota</taxon>
        <taxon>Alphaproteobacteria</taxon>
        <taxon>Sphingomonadales</taxon>
        <taxon>Sphingomonadaceae</taxon>
        <taxon>Sphingomicrobium</taxon>
    </lineage>
</organism>
<sequence length="258" mass="27741">MMRAYRNHSMALGWTSVLLASASLAGCASANAVKADVPPEIDLTGVDCKADHDGSFYVWQRPQNAQPGDTIPITATAFIPYAPRQLDPRCVASVTTNAPDIVSVVRDDEGVQRLTLAENAPVDFVIDVTATLHHGTTAAGQIYVYDRSMKPLVGTWKQEGGNCNPDDRILEAKFEPDGRIEITWRPFETYVDYWGTYELNADAGTISIEATGGNYIPDDIVAGKITIDGDSFILDGASFGTSERGGGVCSAAFTRISD</sequence>